<protein>
    <submittedName>
        <fullName evidence="2">Unannotated protein</fullName>
    </submittedName>
</protein>
<evidence type="ECO:0000313" key="2">
    <source>
        <dbReference type="EMBL" id="CAB4759047.1"/>
    </source>
</evidence>
<feature type="region of interest" description="Disordered" evidence="1">
    <location>
        <begin position="31"/>
        <end position="62"/>
    </location>
</feature>
<feature type="compositionally biased region" description="Basic and acidic residues" evidence="1">
    <location>
        <begin position="43"/>
        <end position="62"/>
    </location>
</feature>
<gene>
    <name evidence="2" type="ORF">UFOPK2786_01731</name>
</gene>
<dbReference type="EMBL" id="CAEZYW010000333">
    <property type="protein sequence ID" value="CAB4759047.1"/>
    <property type="molecule type" value="Genomic_DNA"/>
</dbReference>
<proteinExistence type="predicted"/>
<evidence type="ECO:0000256" key="1">
    <source>
        <dbReference type="SAM" id="MobiDB-lite"/>
    </source>
</evidence>
<sequence length="62" mass="6626">MVDVAQVLHARVSGRYAQNLVVATGLVGHAEHADGAASDEDTGERRLLGEDERVERVAVEAE</sequence>
<organism evidence="2">
    <name type="scientific">freshwater metagenome</name>
    <dbReference type="NCBI Taxonomy" id="449393"/>
    <lineage>
        <taxon>unclassified sequences</taxon>
        <taxon>metagenomes</taxon>
        <taxon>ecological metagenomes</taxon>
    </lineage>
</organism>
<reference evidence="2" key="1">
    <citation type="submission" date="2020-05" db="EMBL/GenBank/DDBJ databases">
        <authorList>
            <person name="Chiriac C."/>
            <person name="Salcher M."/>
            <person name="Ghai R."/>
            <person name="Kavagutti S V."/>
        </authorList>
    </citation>
    <scope>NUCLEOTIDE SEQUENCE</scope>
</reference>
<accession>A0A6J6UKH9</accession>
<dbReference type="AlphaFoldDB" id="A0A6J6UKH9"/>
<name>A0A6J6UKH9_9ZZZZ</name>